<evidence type="ECO:0000313" key="5">
    <source>
        <dbReference type="Proteomes" id="UP000323671"/>
    </source>
</evidence>
<dbReference type="AlphaFoldDB" id="A0A5C1E6A8"/>
<evidence type="ECO:0000259" key="3">
    <source>
        <dbReference type="PROSITE" id="PS50110"/>
    </source>
</evidence>
<organism evidence="4 5">
    <name type="scientific">Oryzomicrobium terrae</name>
    <dbReference type="NCBI Taxonomy" id="1735038"/>
    <lineage>
        <taxon>Bacteria</taxon>
        <taxon>Pseudomonadati</taxon>
        <taxon>Pseudomonadota</taxon>
        <taxon>Betaproteobacteria</taxon>
        <taxon>Rhodocyclales</taxon>
        <taxon>Rhodocyclaceae</taxon>
        <taxon>Oryzomicrobium</taxon>
    </lineage>
</organism>
<dbReference type="KEGG" id="otr:OTERR_09750"/>
<dbReference type="InterPro" id="IPR011006">
    <property type="entry name" value="CheY-like_superfamily"/>
</dbReference>
<dbReference type="SMART" id="SM00448">
    <property type="entry name" value="REC"/>
    <property type="match status" value="1"/>
</dbReference>
<dbReference type="EMBL" id="CP022579">
    <property type="protein sequence ID" value="QEL64451.1"/>
    <property type="molecule type" value="Genomic_DNA"/>
</dbReference>
<keyword evidence="5" id="KW-1185">Reference proteome</keyword>
<dbReference type="Pfam" id="PF00072">
    <property type="entry name" value="Response_reg"/>
    <property type="match status" value="1"/>
</dbReference>
<dbReference type="GO" id="GO:0000160">
    <property type="term" value="P:phosphorelay signal transduction system"/>
    <property type="evidence" value="ECO:0007669"/>
    <property type="project" value="InterPro"/>
</dbReference>
<dbReference type="PROSITE" id="PS50110">
    <property type="entry name" value="RESPONSE_REGULATORY"/>
    <property type="match status" value="1"/>
</dbReference>
<dbReference type="InterPro" id="IPR001789">
    <property type="entry name" value="Sig_transdc_resp-reg_receiver"/>
</dbReference>
<protein>
    <submittedName>
        <fullName evidence="4">Two-component system, chemotaxis family, response regulator</fullName>
    </submittedName>
</protein>
<dbReference type="PANTHER" id="PTHR44591">
    <property type="entry name" value="STRESS RESPONSE REGULATOR PROTEIN 1"/>
    <property type="match status" value="1"/>
</dbReference>
<keyword evidence="1 2" id="KW-0597">Phosphoprotein</keyword>
<proteinExistence type="predicted"/>
<feature type="domain" description="Response regulatory" evidence="3">
    <location>
        <begin position="4"/>
        <end position="122"/>
    </location>
</feature>
<evidence type="ECO:0000256" key="2">
    <source>
        <dbReference type="PROSITE-ProRule" id="PRU00169"/>
    </source>
</evidence>
<feature type="modified residue" description="4-aspartylphosphate" evidence="2">
    <location>
        <position position="57"/>
    </location>
</feature>
<sequence length="123" mass="13250">MPRQLMIVDDSMIVRNRIARLCSDGRLAGLAIVALAGDGAQALELARAKRPDLVTMDLTMPHMDGEACIEAIAAELPDTRILVVSALSDKATALRALLKGAHGFLHKPFKDEDLVCALTELMD</sequence>
<dbReference type="PANTHER" id="PTHR44591:SF23">
    <property type="entry name" value="CHEY SUBFAMILY"/>
    <property type="match status" value="1"/>
</dbReference>
<evidence type="ECO:0000256" key="1">
    <source>
        <dbReference type="ARBA" id="ARBA00022553"/>
    </source>
</evidence>
<dbReference type="InterPro" id="IPR050595">
    <property type="entry name" value="Bact_response_regulator"/>
</dbReference>
<dbReference type="RefSeq" id="WP_149425040.1">
    <property type="nucleotide sequence ID" value="NZ_CP022579.1"/>
</dbReference>
<dbReference type="Proteomes" id="UP000323671">
    <property type="component" value="Chromosome"/>
</dbReference>
<evidence type="ECO:0000313" key="4">
    <source>
        <dbReference type="EMBL" id="QEL64451.1"/>
    </source>
</evidence>
<reference evidence="4 5" key="1">
    <citation type="submission" date="2017-07" db="EMBL/GenBank/DDBJ databases">
        <title>Complete genome sequence of Oryzomicrobium terrae TPP412.</title>
        <authorList>
            <person name="Chiu L.-W."/>
            <person name="Lo K.-J."/>
            <person name="Tsai Y.-M."/>
            <person name="Lin S.-S."/>
            <person name="Kuo C.-H."/>
            <person name="Liu C.-T."/>
        </authorList>
    </citation>
    <scope>NUCLEOTIDE SEQUENCE [LARGE SCALE GENOMIC DNA]</scope>
    <source>
        <strain evidence="4 5">TPP412</strain>
    </source>
</reference>
<gene>
    <name evidence="4" type="primary">cheY</name>
    <name evidence="4" type="ORF">OTERR_09750</name>
</gene>
<accession>A0A5C1E6A8</accession>
<dbReference type="Gene3D" id="3.40.50.2300">
    <property type="match status" value="1"/>
</dbReference>
<name>A0A5C1E6A8_9RHOO</name>
<dbReference type="SUPFAM" id="SSF52172">
    <property type="entry name" value="CheY-like"/>
    <property type="match status" value="1"/>
</dbReference>